<feature type="compositionally biased region" description="Polar residues" evidence="1">
    <location>
        <begin position="58"/>
        <end position="80"/>
    </location>
</feature>
<accession>A0A2K0U3N2</accession>
<dbReference type="AlphaFoldDB" id="A0A2K0U3N2"/>
<evidence type="ECO:0000256" key="1">
    <source>
        <dbReference type="SAM" id="MobiDB-lite"/>
    </source>
</evidence>
<evidence type="ECO:0000313" key="3">
    <source>
        <dbReference type="Proteomes" id="UP000236290"/>
    </source>
</evidence>
<sequence>MFARYRRTVQHVTVMSYAGGASVHRYQMRQAVAQLIAQLDDKKKEISNVVDTYRKSGQDSVTHLKQQCLQDSDRPSNTSR</sequence>
<protein>
    <submittedName>
        <fullName evidence="2">Uncharacterized protein</fullName>
    </submittedName>
</protein>
<name>A0A2K0U3N2_TRIHA</name>
<dbReference type="Proteomes" id="UP000236290">
    <property type="component" value="Unassembled WGS sequence"/>
</dbReference>
<reference evidence="2 3" key="1">
    <citation type="submission" date="2017-02" db="EMBL/GenBank/DDBJ databases">
        <title>Genomes of Trichoderma spp. with biocontrol activity.</title>
        <authorList>
            <person name="Gardiner D."/>
            <person name="Kazan K."/>
            <person name="Vos C."/>
            <person name="Harvey P."/>
        </authorList>
    </citation>
    <scope>NUCLEOTIDE SEQUENCE [LARGE SCALE GENOMIC DNA]</scope>
    <source>
        <strain evidence="2 3">Tr1</strain>
    </source>
</reference>
<gene>
    <name evidence="2" type="ORF">THARTR1_06989</name>
</gene>
<dbReference type="EMBL" id="MTYI01000109">
    <property type="protein sequence ID" value="PNP52385.1"/>
    <property type="molecule type" value="Genomic_DNA"/>
</dbReference>
<comment type="caution">
    <text evidence="2">The sequence shown here is derived from an EMBL/GenBank/DDBJ whole genome shotgun (WGS) entry which is preliminary data.</text>
</comment>
<proteinExistence type="predicted"/>
<dbReference type="OrthoDB" id="10613756at2759"/>
<evidence type="ECO:0000313" key="2">
    <source>
        <dbReference type="EMBL" id="PNP52385.1"/>
    </source>
</evidence>
<organism evidence="2 3">
    <name type="scientific">Trichoderma harzianum</name>
    <name type="common">Hypocrea lixii</name>
    <dbReference type="NCBI Taxonomy" id="5544"/>
    <lineage>
        <taxon>Eukaryota</taxon>
        <taxon>Fungi</taxon>
        <taxon>Dikarya</taxon>
        <taxon>Ascomycota</taxon>
        <taxon>Pezizomycotina</taxon>
        <taxon>Sordariomycetes</taxon>
        <taxon>Hypocreomycetidae</taxon>
        <taxon>Hypocreales</taxon>
        <taxon>Hypocreaceae</taxon>
        <taxon>Trichoderma</taxon>
    </lineage>
</organism>
<feature type="region of interest" description="Disordered" evidence="1">
    <location>
        <begin position="57"/>
        <end position="80"/>
    </location>
</feature>